<comment type="similarity">
    <text evidence="2">Belongs to the prokaryotic Ku family.</text>
</comment>
<protein>
    <recommendedName>
        <fullName evidence="2">Non-homologous end joining protein Ku</fullName>
    </recommendedName>
</protein>
<dbReference type="PANTHER" id="PTHR41251:SF1">
    <property type="entry name" value="NON-HOMOLOGOUS END JOINING PROTEIN KU"/>
    <property type="match status" value="1"/>
</dbReference>
<dbReference type="Pfam" id="PF02735">
    <property type="entry name" value="Ku"/>
    <property type="match status" value="1"/>
</dbReference>
<proteinExistence type="inferred from homology"/>
<dbReference type="AlphaFoldDB" id="A0A327KVL3"/>
<evidence type="ECO:0000313" key="5">
    <source>
        <dbReference type="EMBL" id="RAI42930.1"/>
    </source>
</evidence>
<feature type="region of interest" description="Disordered" evidence="3">
    <location>
        <begin position="260"/>
        <end position="314"/>
    </location>
</feature>
<evidence type="ECO:0000256" key="1">
    <source>
        <dbReference type="ARBA" id="ARBA00023125"/>
    </source>
</evidence>
<dbReference type="OrthoDB" id="9780854at2"/>
<comment type="function">
    <text evidence="2">With LigD forms a non-homologous end joining (NHEJ) DNA repair enzyme, which repairs dsDNA breaks with reduced fidelity. Binds linear dsDNA with 5'- and 3'- overhangs but not closed circular dsDNA nor ssDNA. Recruits and stimulates the ligase activity of LigD.</text>
</comment>
<keyword evidence="6" id="KW-1185">Reference proteome</keyword>
<dbReference type="Proteomes" id="UP000249130">
    <property type="component" value="Unassembled WGS sequence"/>
</dbReference>
<dbReference type="SUPFAM" id="SSF100939">
    <property type="entry name" value="SPOC domain-like"/>
    <property type="match status" value="1"/>
</dbReference>
<evidence type="ECO:0000256" key="2">
    <source>
        <dbReference type="HAMAP-Rule" id="MF_01875"/>
    </source>
</evidence>
<sequence>MAPRPNWKGYLKLSLVSCPVALYPATSAGERVAFRQINRATGNRLKQQLVDAVTGDPVAAADKARGFEVERDRFILVDDDEIDALQVESTRTIEIDAFVPRDQIDVRYLEAPYYVVPNDKVGQEAFAVIREAMRGKNMVALGRVVLSRRERVIALEAFGKGLRGVLLRYPYEVRGEEPYFEDIPEVQVPKEMLSLAEHILDSKATDFDPAGFHDRYEEALVELLQKKQAGRPSAPATAASTPATVINLMDALKRSIVAETGTGSAPAETKPGRTKKAKRPTGQREMLLPIPGKGAAKPSVAEPARPRTRGRQAS</sequence>
<dbReference type="InterPro" id="IPR006164">
    <property type="entry name" value="DNA_bd_Ku70/Ku80"/>
</dbReference>
<dbReference type="SMART" id="SM00559">
    <property type="entry name" value="Ku78"/>
    <property type="match status" value="1"/>
</dbReference>
<dbReference type="CDD" id="cd00789">
    <property type="entry name" value="KU_like"/>
    <property type="match status" value="1"/>
</dbReference>
<dbReference type="NCBIfam" id="TIGR02772">
    <property type="entry name" value="Ku_bact"/>
    <property type="match status" value="1"/>
</dbReference>
<feature type="compositionally biased region" description="Basic residues" evidence="3">
    <location>
        <begin position="272"/>
        <end position="281"/>
    </location>
</feature>
<dbReference type="PANTHER" id="PTHR41251">
    <property type="entry name" value="NON-HOMOLOGOUS END JOINING PROTEIN KU"/>
    <property type="match status" value="1"/>
</dbReference>
<evidence type="ECO:0000313" key="6">
    <source>
        <dbReference type="Proteomes" id="UP000249130"/>
    </source>
</evidence>
<gene>
    <name evidence="2" type="primary">ku</name>
    <name evidence="5" type="ORF">CH341_16990</name>
</gene>
<accession>A0A327KVL3</accession>
<dbReference type="GO" id="GO:0003690">
    <property type="term" value="F:double-stranded DNA binding"/>
    <property type="evidence" value="ECO:0007669"/>
    <property type="project" value="UniProtKB-UniRule"/>
</dbReference>
<dbReference type="InterPro" id="IPR016194">
    <property type="entry name" value="SPOC-like_C_dom_sf"/>
</dbReference>
<feature type="domain" description="Ku" evidence="4">
    <location>
        <begin position="55"/>
        <end position="183"/>
    </location>
</feature>
<keyword evidence="2" id="KW-0233">DNA recombination</keyword>
<keyword evidence="2" id="KW-0227">DNA damage</keyword>
<organism evidence="5 6">
    <name type="scientific">Rhodoplanes roseus</name>
    <dbReference type="NCBI Taxonomy" id="29409"/>
    <lineage>
        <taxon>Bacteria</taxon>
        <taxon>Pseudomonadati</taxon>
        <taxon>Pseudomonadota</taxon>
        <taxon>Alphaproteobacteria</taxon>
        <taxon>Hyphomicrobiales</taxon>
        <taxon>Nitrobacteraceae</taxon>
        <taxon>Rhodoplanes</taxon>
    </lineage>
</organism>
<dbReference type="PIRSF" id="PIRSF006493">
    <property type="entry name" value="Prok_Ku"/>
    <property type="match status" value="1"/>
</dbReference>
<dbReference type="InterPro" id="IPR009187">
    <property type="entry name" value="Prok_Ku"/>
</dbReference>
<dbReference type="RefSeq" id="WP_111420209.1">
    <property type="nucleotide sequence ID" value="NZ_NPEX01000117.1"/>
</dbReference>
<evidence type="ECO:0000256" key="3">
    <source>
        <dbReference type="SAM" id="MobiDB-lite"/>
    </source>
</evidence>
<evidence type="ECO:0000259" key="4">
    <source>
        <dbReference type="SMART" id="SM00559"/>
    </source>
</evidence>
<keyword evidence="1 2" id="KW-0238">DNA-binding</keyword>
<keyword evidence="2" id="KW-0234">DNA repair</keyword>
<dbReference type="HAMAP" id="MF_01875">
    <property type="entry name" value="Prokaryotic_Ku"/>
    <property type="match status" value="1"/>
</dbReference>
<dbReference type="GO" id="GO:0006303">
    <property type="term" value="P:double-strand break repair via nonhomologous end joining"/>
    <property type="evidence" value="ECO:0007669"/>
    <property type="project" value="UniProtKB-UniRule"/>
</dbReference>
<name>A0A327KVL3_9BRAD</name>
<dbReference type="EMBL" id="NPEX01000117">
    <property type="protein sequence ID" value="RAI42930.1"/>
    <property type="molecule type" value="Genomic_DNA"/>
</dbReference>
<dbReference type="GO" id="GO:0006310">
    <property type="term" value="P:DNA recombination"/>
    <property type="evidence" value="ECO:0007669"/>
    <property type="project" value="UniProtKB-KW"/>
</dbReference>
<comment type="subunit">
    <text evidence="2">Homodimer. Interacts with LigD.</text>
</comment>
<reference evidence="5 6" key="1">
    <citation type="submission" date="2017-07" db="EMBL/GenBank/DDBJ databases">
        <title>Draft Genome Sequences of Select Purple Nonsulfur Bacteria.</title>
        <authorList>
            <person name="Lasarre B."/>
            <person name="Mckinlay J.B."/>
        </authorList>
    </citation>
    <scope>NUCLEOTIDE SEQUENCE [LARGE SCALE GENOMIC DNA]</scope>
    <source>
        <strain evidence="5 6">DSM 5909</strain>
    </source>
</reference>
<dbReference type="Gene3D" id="2.40.290.10">
    <property type="match status" value="1"/>
</dbReference>
<comment type="caution">
    <text evidence="5">The sequence shown here is derived from an EMBL/GenBank/DDBJ whole genome shotgun (WGS) entry which is preliminary data.</text>
</comment>